<dbReference type="AlphaFoldDB" id="A0A0E9MYH1"/>
<organism evidence="1 2">
    <name type="scientific">Flavihumibacter petaseus NBRC 106054</name>
    <dbReference type="NCBI Taxonomy" id="1220578"/>
    <lineage>
        <taxon>Bacteria</taxon>
        <taxon>Pseudomonadati</taxon>
        <taxon>Bacteroidota</taxon>
        <taxon>Chitinophagia</taxon>
        <taxon>Chitinophagales</taxon>
        <taxon>Chitinophagaceae</taxon>
        <taxon>Flavihumibacter</taxon>
    </lineage>
</organism>
<reference evidence="1 2" key="1">
    <citation type="submission" date="2015-04" db="EMBL/GenBank/DDBJ databases">
        <title>Whole genome shotgun sequence of Flavihumibacter petaseus NBRC 106054.</title>
        <authorList>
            <person name="Miyazawa S."/>
            <person name="Hosoyama A."/>
            <person name="Hashimoto M."/>
            <person name="Noguchi M."/>
            <person name="Tsuchikane K."/>
            <person name="Ohji S."/>
            <person name="Yamazoe A."/>
            <person name="Ichikawa N."/>
            <person name="Kimura A."/>
            <person name="Fujita N."/>
        </authorList>
    </citation>
    <scope>NUCLEOTIDE SEQUENCE [LARGE SCALE GENOMIC DNA]</scope>
    <source>
        <strain evidence="1 2">NBRC 106054</strain>
    </source>
</reference>
<evidence type="ECO:0000313" key="2">
    <source>
        <dbReference type="Proteomes" id="UP000033121"/>
    </source>
</evidence>
<accession>A0A0E9MYH1</accession>
<dbReference type="OrthoDB" id="678740at2"/>
<dbReference type="RefSeq" id="WP_046367918.1">
    <property type="nucleotide sequence ID" value="NZ_BBWV01000001.1"/>
</dbReference>
<gene>
    <name evidence="1" type="ORF">FPE01S_01_11880</name>
</gene>
<proteinExistence type="predicted"/>
<comment type="caution">
    <text evidence="1">The sequence shown here is derived from an EMBL/GenBank/DDBJ whole genome shotgun (WGS) entry which is preliminary data.</text>
</comment>
<name>A0A0E9MYH1_9BACT</name>
<protein>
    <submittedName>
        <fullName evidence="1">Uncharacterized protein</fullName>
    </submittedName>
</protein>
<sequence length="114" mass="12779">MKKIYWKMIAAKLKSFTFAAIKEIKDAPFERPSRTVASQVKLNEKGILTCWSDDPDFIACNQEKPLQIMARFVDKESGDYIQVQGESQVASATPGEGALLRIRLDPEANCLIKS</sequence>
<dbReference type="EMBL" id="BBWV01000001">
    <property type="protein sequence ID" value="GAO42175.1"/>
    <property type="molecule type" value="Genomic_DNA"/>
</dbReference>
<evidence type="ECO:0000313" key="1">
    <source>
        <dbReference type="EMBL" id="GAO42175.1"/>
    </source>
</evidence>
<dbReference type="STRING" id="1220578.FPE01S_01_11880"/>
<keyword evidence="2" id="KW-1185">Reference proteome</keyword>
<dbReference type="Proteomes" id="UP000033121">
    <property type="component" value="Unassembled WGS sequence"/>
</dbReference>